<dbReference type="InterPro" id="IPR049784">
    <property type="entry name" value="ChvE-like"/>
</dbReference>
<dbReference type="EMBL" id="CP002665">
    <property type="protein sequence ID" value="AEI12814.1"/>
    <property type="molecule type" value="Genomic_DNA"/>
</dbReference>
<feature type="signal peptide" evidence="3">
    <location>
        <begin position="1"/>
        <end position="23"/>
    </location>
</feature>
<proteinExistence type="predicted"/>
<evidence type="ECO:0000313" key="6">
    <source>
        <dbReference type="Proteomes" id="UP000000485"/>
    </source>
</evidence>
<organism evidence="5 6">
    <name type="scientific">Cellulomonas gilvus (strain ATCC 13127 / NRRL B-14078)</name>
    <name type="common">Cellvibrio gilvus</name>
    <dbReference type="NCBI Taxonomy" id="593907"/>
    <lineage>
        <taxon>Bacteria</taxon>
        <taxon>Bacillati</taxon>
        <taxon>Actinomycetota</taxon>
        <taxon>Actinomycetes</taxon>
        <taxon>Micrococcales</taxon>
        <taxon>Cellulomonadaceae</taxon>
        <taxon>Cellulomonas</taxon>
    </lineage>
</organism>
<dbReference type="STRING" id="593907.Celgi_2314"/>
<name>F8A156_CELGA</name>
<dbReference type="RefSeq" id="WP_013884332.1">
    <property type="nucleotide sequence ID" value="NC_015671.1"/>
</dbReference>
<dbReference type="InterPro" id="IPR050555">
    <property type="entry name" value="Bact_Solute-Bind_Prot2"/>
</dbReference>
<dbReference type="AlphaFoldDB" id="F8A156"/>
<dbReference type="PANTHER" id="PTHR30036:SF1">
    <property type="entry name" value="D-XYLOSE-BINDING PERIPLASMIC PROTEIN"/>
    <property type="match status" value="1"/>
</dbReference>
<dbReference type="PROSITE" id="PS51257">
    <property type="entry name" value="PROKAR_LIPOPROTEIN"/>
    <property type="match status" value="1"/>
</dbReference>
<dbReference type="eggNOG" id="COG4213">
    <property type="taxonomic scope" value="Bacteria"/>
</dbReference>
<dbReference type="HOGENOM" id="CLU_037628_13_1_11"/>
<dbReference type="Gene3D" id="3.40.50.2300">
    <property type="match status" value="2"/>
</dbReference>
<dbReference type="InterPro" id="IPR028082">
    <property type="entry name" value="Peripla_BP_I"/>
</dbReference>
<dbReference type="Pfam" id="PF13407">
    <property type="entry name" value="Peripla_BP_4"/>
    <property type="match status" value="1"/>
</dbReference>
<feature type="domain" description="Periplasmic binding protein" evidence="4">
    <location>
        <begin position="48"/>
        <end position="331"/>
    </location>
</feature>
<dbReference type="PANTHER" id="PTHR30036">
    <property type="entry name" value="D-XYLOSE-BINDING PERIPLASMIC PROTEIN"/>
    <property type="match status" value="1"/>
</dbReference>
<dbReference type="GO" id="GO:0030288">
    <property type="term" value="C:outer membrane-bounded periplasmic space"/>
    <property type="evidence" value="ECO:0007669"/>
    <property type="project" value="TreeGrafter"/>
</dbReference>
<evidence type="ECO:0000313" key="5">
    <source>
        <dbReference type="EMBL" id="AEI12814.1"/>
    </source>
</evidence>
<dbReference type="KEGG" id="cga:Celgi_2314"/>
<evidence type="ECO:0000256" key="2">
    <source>
        <dbReference type="ARBA" id="ARBA00022729"/>
    </source>
</evidence>
<dbReference type="GO" id="GO:0030246">
    <property type="term" value="F:carbohydrate binding"/>
    <property type="evidence" value="ECO:0007669"/>
    <property type="project" value="TreeGrafter"/>
</dbReference>
<dbReference type="CDD" id="cd19994">
    <property type="entry name" value="PBP1_ChvE"/>
    <property type="match status" value="1"/>
</dbReference>
<protein>
    <submittedName>
        <fullName evidence="5">Putative sugar ABC transporter, substrate-binding protein</fullName>
    </submittedName>
</protein>
<comment type="subcellular location">
    <subcellularLocation>
        <location evidence="1">Cell envelope</location>
    </subcellularLocation>
</comment>
<dbReference type="InterPro" id="IPR025997">
    <property type="entry name" value="SBP_2_dom"/>
</dbReference>
<dbReference type="OrthoDB" id="9773673at2"/>
<gene>
    <name evidence="5" type="ordered locus">Celgi_2314</name>
</gene>
<dbReference type="Proteomes" id="UP000000485">
    <property type="component" value="Chromosome"/>
</dbReference>
<accession>F8A156</accession>
<sequence length="380" mass="40697" precursor="true">MSKTWKKAAVVFATAGLLTASLAACSSERASDDPTGGTTAGGDTGGLIGIAMPTKSLERWNRDGAHLTELLETAGFDTSLQYADNKVDQQITQIENMINEGAKVLVIASIDGTALGPVLEKAAEKDVKVIAYDRLINDTPNVDYYATFDNYKVGQLQGEFIRDQLKLDSGEGPYNFEPFAGSPDDNNAKFFFSGAWDILSQYVESGQLVAKSGKAPKTNEEWTSIGILGWGSDDAQAEMENRLSSFYNDGTKLDAVLSPNDSLALGIAQALESAGYKAGEGGDWPVLTGQDADQANVLNMIDGKQSMTVWKDTRALGDAVAEMVQQIVKGETVTVNDEKTYNNNVKVVPTNLLDPMVVTPDTIQSALVDSEFYSASDLGL</sequence>
<evidence type="ECO:0000256" key="1">
    <source>
        <dbReference type="ARBA" id="ARBA00004196"/>
    </source>
</evidence>
<feature type="chain" id="PRO_5038827625" evidence="3">
    <location>
        <begin position="24"/>
        <end position="380"/>
    </location>
</feature>
<dbReference type="NCBIfam" id="NF040907">
    <property type="entry name" value="ChvE"/>
    <property type="match status" value="1"/>
</dbReference>
<reference evidence="6" key="1">
    <citation type="submission" date="2011-04" db="EMBL/GenBank/DDBJ databases">
        <title>Complete sequence of Cellvibrio gilvus ATCC 13127.</title>
        <authorList>
            <person name="Lucas S."/>
            <person name="Han J."/>
            <person name="Lapidus A."/>
            <person name="Cheng J.-F."/>
            <person name="Goodwin L."/>
            <person name="Pitluck S."/>
            <person name="Peters L."/>
            <person name="Munk A."/>
            <person name="Detter J.C."/>
            <person name="Han C."/>
            <person name="Tapia R."/>
            <person name="Land M."/>
            <person name="Hauser L."/>
            <person name="Kyrpides N."/>
            <person name="Ivanova N."/>
            <person name="Ovchinnikova G."/>
            <person name="Pagani I."/>
            <person name="Mead D."/>
            <person name="Brumm P."/>
            <person name="Woyke T."/>
        </authorList>
    </citation>
    <scope>NUCLEOTIDE SEQUENCE [LARGE SCALE GENOMIC DNA]</scope>
    <source>
        <strain evidence="6">ATCC 13127 / NRRL B-14078</strain>
    </source>
</reference>
<keyword evidence="2 3" id="KW-0732">Signal</keyword>
<evidence type="ECO:0000256" key="3">
    <source>
        <dbReference type="SAM" id="SignalP"/>
    </source>
</evidence>
<dbReference type="SUPFAM" id="SSF53822">
    <property type="entry name" value="Periplasmic binding protein-like I"/>
    <property type="match status" value="1"/>
</dbReference>
<keyword evidence="6" id="KW-1185">Reference proteome</keyword>
<evidence type="ECO:0000259" key="4">
    <source>
        <dbReference type="Pfam" id="PF13407"/>
    </source>
</evidence>